<feature type="domain" description="L,D-TPase catalytic" evidence="9">
    <location>
        <begin position="217"/>
        <end position="345"/>
    </location>
</feature>
<dbReference type="GO" id="GO:0005576">
    <property type="term" value="C:extracellular region"/>
    <property type="evidence" value="ECO:0007669"/>
    <property type="project" value="TreeGrafter"/>
</dbReference>
<dbReference type="GO" id="GO:0018104">
    <property type="term" value="P:peptidoglycan-protein cross-linking"/>
    <property type="evidence" value="ECO:0007669"/>
    <property type="project" value="TreeGrafter"/>
</dbReference>
<dbReference type="CDD" id="cd16913">
    <property type="entry name" value="YkuD_like"/>
    <property type="match status" value="1"/>
</dbReference>
<dbReference type="Pfam" id="PF03734">
    <property type="entry name" value="YkuD"/>
    <property type="match status" value="1"/>
</dbReference>
<dbReference type="PROSITE" id="PS52029">
    <property type="entry name" value="LD_TPASE"/>
    <property type="match status" value="1"/>
</dbReference>
<dbReference type="GO" id="GO:0016757">
    <property type="term" value="F:glycosyltransferase activity"/>
    <property type="evidence" value="ECO:0007669"/>
    <property type="project" value="UniProtKB-KW"/>
</dbReference>
<evidence type="ECO:0000256" key="8">
    <source>
        <dbReference type="ARBA" id="ARBA00023316"/>
    </source>
</evidence>
<keyword evidence="6" id="KW-0133">Cell shape</keyword>
<dbReference type="InterPro" id="IPR022029">
    <property type="entry name" value="YoaR-like_PG-bd"/>
</dbReference>
<dbReference type="InterPro" id="IPR050979">
    <property type="entry name" value="LD-transpeptidase"/>
</dbReference>
<dbReference type="InterPro" id="IPR038063">
    <property type="entry name" value="Transpep_catalytic_dom"/>
</dbReference>
<accession>A0A6J5ZL54</accession>
<evidence type="ECO:0000256" key="1">
    <source>
        <dbReference type="ARBA" id="ARBA00004752"/>
    </source>
</evidence>
<comment type="similarity">
    <text evidence="2">Belongs to the YkuD family.</text>
</comment>
<keyword evidence="7" id="KW-0573">Peptidoglycan synthesis</keyword>
<evidence type="ECO:0000256" key="2">
    <source>
        <dbReference type="ARBA" id="ARBA00005992"/>
    </source>
</evidence>
<dbReference type="EMBL" id="CAESAN010000044">
    <property type="protein sequence ID" value="CAB4342116.1"/>
    <property type="molecule type" value="Genomic_DNA"/>
</dbReference>
<protein>
    <submittedName>
        <fullName evidence="10">Unannotated protein</fullName>
    </submittedName>
</protein>
<keyword evidence="8" id="KW-0961">Cell wall biogenesis/degradation</keyword>
<dbReference type="Pfam" id="PF12229">
    <property type="entry name" value="PG_binding_4"/>
    <property type="match status" value="1"/>
</dbReference>
<evidence type="ECO:0000259" key="9">
    <source>
        <dbReference type="PROSITE" id="PS52029"/>
    </source>
</evidence>
<reference evidence="10" key="1">
    <citation type="submission" date="2020-05" db="EMBL/GenBank/DDBJ databases">
        <authorList>
            <person name="Chiriac C."/>
            <person name="Salcher M."/>
            <person name="Ghai R."/>
            <person name="Kavagutti S V."/>
        </authorList>
    </citation>
    <scope>NUCLEOTIDE SEQUENCE</scope>
</reference>
<dbReference type="PANTHER" id="PTHR30582">
    <property type="entry name" value="L,D-TRANSPEPTIDASE"/>
    <property type="match status" value="1"/>
</dbReference>
<evidence type="ECO:0000313" key="10">
    <source>
        <dbReference type="EMBL" id="CAB4342116.1"/>
    </source>
</evidence>
<sequence>MPRKYAIPLVTFVAFLVLLVGGALAYDSATSQTIADGVKVGSVDVGGLSAQQAKAKLQQDLLGELETPVTVTRGTREWRMGPGQSKVAVNIDGSVDAALAKSNQANFVVRAYRKLSGTSVDATVTPEVQYSRPAVNDLVNEVAKDVDRKAKDAALSFTVTAVAPVPSQRGVAVRRPQLRRAIKEALTTPGASHVVPATVKVIKPKITTGQLASKYPVLITVDRSNFKLTLFKDLKPVKTYTIAVGQAGLETPAGLYSIQDKQVDPVWHVPNSDWAGDLAGKSIPPGPTNPIKARWMGIAAGAGIHGTGDPGSLGSAASHGCVRMAVPDVIDLYDRVSVGTPVFIA</sequence>
<gene>
    <name evidence="10" type="ORF">UFOPK3547_00670</name>
</gene>
<dbReference type="GO" id="GO:0071555">
    <property type="term" value="P:cell wall organization"/>
    <property type="evidence" value="ECO:0007669"/>
    <property type="project" value="UniProtKB-KW"/>
</dbReference>
<dbReference type="AlphaFoldDB" id="A0A6J5ZL54"/>
<proteinExistence type="inferred from homology"/>
<comment type="pathway">
    <text evidence="1">Cell wall biogenesis; peptidoglycan biosynthesis.</text>
</comment>
<dbReference type="Gene3D" id="2.40.440.10">
    <property type="entry name" value="L,D-transpeptidase catalytic domain-like"/>
    <property type="match status" value="1"/>
</dbReference>
<dbReference type="PANTHER" id="PTHR30582:SF24">
    <property type="entry name" value="L,D-TRANSPEPTIDASE ERFK_SRFK-RELATED"/>
    <property type="match status" value="1"/>
</dbReference>
<keyword evidence="5" id="KW-0378">Hydrolase</keyword>
<dbReference type="InterPro" id="IPR005490">
    <property type="entry name" value="LD_TPept_cat_dom"/>
</dbReference>
<dbReference type="GO" id="GO:0071972">
    <property type="term" value="F:peptidoglycan L,D-transpeptidase activity"/>
    <property type="evidence" value="ECO:0007669"/>
    <property type="project" value="TreeGrafter"/>
</dbReference>
<evidence type="ECO:0000256" key="4">
    <source>
        <dbReference type="ARBA" id="ARBA00022679"/>
    </source>
</evidence>
<dbReference type="SUPFAM" id="SSF141523">
    <property type="entry name" value="L,D-transpeptidase catalytic domain-like"/>
    <property type="match status" value="1"/>
</dbReference>
<evidence type="ECO:0000256" key="7">
    <source>
        <dbReference type="ARBA" id="ARBA00022984"/>
    </source>
</evidence>
<evidence type="ECO:0000256" key="5">
    <source>
        <dbReference type="ARBA" id="ARBA00022801"/>
    </source>
</evidence>
<keyword evidence="4" id="KW-0808">Transferase</keyword>
<dbReference type="UniPathway" id="UPA00219"/>
<evidence type="ECO:0000256" key="6">
    <source>
        <dbReference type="ARBA" id="ARBA00022960"/>
    </source>
</evidence>
<keyword evidence="3" id="KW-0328">Glycosyltransferase</keyword>
<name>A0A6J5ZL54_9ZZZZ</name>
<organism evidence="10">
    <name type="scientific">freshwater metagenome</name>
    <dbReference type="NCBI Taxonomy" id="449393"/>
    <lineage>
        <taxon>unclassified sequences</taxon>
        <taxon>metagenomes</taxon>
        <taxon>ecological metagenomes</taxon>
    </lineage>
</organism>
<dbReference type="GO" id="GO:0008360">
    <property type="term" value="P:regulation of cell shape"/>
    <property type="evidence" value="ECO:0007669"/>
    <property type="project" value="UniProtKB-KW"/>
</dbReference>
<evidence type="ECO:0000256" key="3">
    <source>
        <dbReference type="ARBA" id="ARBA00022676"/>
    </source>
</evidence>